<dbReference type="SUPFAM" id="SSF51735">
    <property type="entry name" value="NAD(P)-binding Rossmann-fold domains"/>
    <property type="match status" value="1"/>
</dbReference>
<keyword evidence="11" id="KW-1185">Reference proteome</keyword>
<dbReference type="PANTHER" id="PTHR48045">
    <property type="entry name" value="UDP-GLYCOSYLTRANSFERASE 72B1"/>
    <property type="match status" value="1"/>
</dbReference>
<dbReference type="InterPro" id="IPR003656">
    <property type="entry name" value="Znf_BED"/>
</dbReference>
<evidence type="ECO:0000313" key="10">
    <source>
        <dbReference type="EMBL" id="PHT39580.1"/>
    </source>
</evidence>
<sequence length="839" mass="92601">MDKLKNLAAKGVKIFCPGSGSGSKKRITSGRGSSSNRYTRVPSPPVPLGTPFEEEIGVGAHDMDYVEAQENYGIEEENEVDAVNLDEDDENIAETPAVGDANVRSESVNLPSCPPSAPKPRKRTSIAWQFFECISDIEVQCNICQQIYKHRSGGKQGGTGTLMRHIVEDHKRELNIEKGGEDVGGSTQTRMDPTTGQVAKKYNKLRDREEIAKMVAITQKKGKTETFSNVYLGHQDLDIRYMIVSDGLPVNFDRSSNHDQFMASLLHVFSAHVEEALVKTMESKMDPPVNCLIADSFFVFPGKLAKKYGLLYISFWTETALVFTLYYHLHLLKLHGHFGCIDLSEDPIDYIPGVKSIKPKDLMSYLQETDTTSMCHQIIFNAFKDVRNADFILCNTILELEPETISALQIERPFYAIGPIFPPEFTNSGVSTSMWFESECTHWLDMQQHATVMYVSFGSYAHITKNELLEIAYGLCLSKVGFIWVIRPDIVSSDDPNPLPEDFESEICGGGRGLVVPWCCQKRVLAHSAIGGFLTHCGWNSILEAIWCEVPMLCYPLLTDQFTNRKLVVDDWKIGLNLCDKKPITKVEISKKIHNFMYGKLSDECRNAIKKVKKTFGNALSADGSSERNLDNFIGKVFAVKADITDPDEVKSLFDASESVFQSPVSILVNAAGTCDVKHPMIMNTAVEDFCRTFSVNTRGAFLSCKEAVANRMMIKCGERSATEAGADLEGREGVQLSSSARNCTTYLRGGRIICVTSSAAASFKPGNGEAMVKILAKELKGTGIPANCVAPGPIATEMFFKGRTEEMVKKAIDECPHGRLGQSEDVAPVIGVLAGDTS</sequence>
<dbReference type="Gene3D" id="3.40.50.2000">
    <property type="entry name" value="Glycogen Phosphorylase B"/>
    <property type="match status" value="2"/>
</dbReference>
<evidence type="ECO:0000256" key="4">
    <source>
        <dbReference type="ARBA" id="ARBA00022723"/>
    </source>
</evidence>
<dbReference type="SMART" id="SM00614">
    <property type="entry name" value="ZnF_BED"/>
    <property type="match status" value="1"/>
</dbReference>
<dbReference type="GO" id="GO:0008194">
    <property type="term" value="F:UDP-glycosyltransferase activity"/>
    <property type="evidence" value="ECO:0007669"/>
    <property type="project" value="InterPro"/>
</dbReference>
<dbReference type="Pfam" id="PF02892">
    <property type="entry name" value="zf-BED"/>
    <property type="match status" value="1"/>
</dbReference>
<dbReference type="Gene3D" id="3.40.50.720">
    <property type="entry name" value="NAD(P)-binding Rossmann-like Domain"/>
    <property type="match status" value="1"/>
</dbReference>
<dbReference type="Pfam" id="PF00201">
    <property type="entry name" value="UDPGT"/>
    <property type="match status" value="1"/>
</dbReference>
<dbReference type="InterPro" id="IPR002347">
    <property type="entry name" value="SDR_fam"/>
</dbReference>
<dbReference type="OrthoDB" id="5835829at2759"/>
<dbReference type="CDD" id="cd03784">
    <property type="entry name" value="GT1_Gtf-like"/>
    <property type="match status" value="1"/>
</dbReference>
<dbReference type="SUPFAM" id="SSF57667">
    <property type="entry name" value="beta-beta-alpha zinc fingers"/>
    <property type="match status" value="1"/>
</dbReference>
<evidence type="ECO:0000259" key="9">
    <source>
        <dbReference type="PROSITE" id="PS50808"/>
    </source>
</evidence>
<proteinExistence type="inferred from homology"/>
<dbReference type="GO" id="GO:0008270">
    <property type="term" value="F:zinc ion binding"/>
    <property type="evidence" value="ECO:0007669"/>
    <property type="project" value="UniProtKB-KW"/>
</dbReference>
<evidence type="ECO:0000256" key="5">
    <source>
        <dbReference type="ARBA" id="ARBA00022771"/>
    </source>
</evidence>
<organism evidence="10 11">
    <name type="scientific">Capsicum baccatum</name>
    <name type="common">Peruvian pepper</name>
    <dbReference type="NCBI Taxonomy" id="33114"/>
    <lineage>
        <taxon>Eukaryota</taxon>
        <taxon>Viridiplantae</taxon>
        <taxon>Streptophyta</taxon>
        <taxon>Embryophyta</taxon>
        <taxon>Tracheophyta</taxon>
        <taxon>Spermatophyta</taxon>
        <taxon>Magnoliopsida</taxon>
        <taxon>eudicotyledons</taxon>
        <taxon>Gunneridae</taxon>
        <taxon>Pentapetalae</taxon>
        <taxon>asterids</taxon>
        <taxon>lamiids</taxon>
        <taxon>Solanales</taxon>
        <taxon>Solanaceae</taxon>
        <taxon>Solanoideae</taxon>
        <taxon>Capsiceae</taxon>
        <taxon>Capsicum</taxon>
    </lineage>
</organism>
<gene>
    <name evidence="10" type="ORF">CQW23_18434</name>
</gene>
<keyword evidence="3" id="KW-0808">Transferase</keyword>
<dbReference type="InterPro" id="IPR036291">
    <property type="entry name" value="NAD(P)-bd_dom_sf"/>
</dbReference>
<evidence type="ECO:0000313" key="11">
    <source>
        <dbReference type="Proteomes" id="UP000224567"/>
    </source>
</evidence>
<comment type="caution">
    <text evidence="10">The sequence shown here is derived from an EMBL/GenBank/DDBJ whole genome shotgun (WGS) entry which is preliminary data.</text>
</comment>
<reference evidence="10 11" key="1">
    <citation type="journal article" date="2017" name="Genome Biol.">
        <title>New reference genome sequences of hot pepper reveal the massive evolution of plant disease-resistance genes by retroduplication.</title>
        <authorList>
            <person name="Kim S."/>
            <person name="Park J."/>
            <person name="Yeom S.I."/>
            <person name="Kim Y.M."/>
            <person name="Seo E."/>
            <person name="Kim K.T."/>
            <person name="Kim M.S."/>
            <person name="Lee J.M."/>
            <person name="Cheong K."/>
            <person name="Shin H.S."/>
            <person name="Kim S.B."/>
            <person name="Han K."/>
            <person name="Lee J."/>
            <person name="Park M."/>
            <person name="Lee H.A."/>
            <person name="Lee H.Y."/>
            <person name="Lee Y."/>
            <person name="Oh S."/>
            <person name="Lee J.H."/>
            <person name="Choi E."/>
            <person name="Choi E."/>
            <person name="Lee S.E."/>
            <person name="Jeon J."/>
            <person name="Kim H."/>
            <person name="Choi G."/>
            <person name="Song H."/>
            <person name="Lee J."/>
            <person name="Lee S.C."/>
            <person name="Kwon J.K."/>
            <person name="Lee H.Y."/>
            <person name="Koo N."/>
            <person name="Hong Y."/>
            <person name="Kim R.W."/>
            <person name="Kang W.H."/>
            <person name="Huh J.H."/>
            <person name="Kang B.C."/>
            <person name="Yang T.J."/>
            <person name="Lee Y.H."/>
            <person name="Bennetzen J.L."/>
            <person name="Choi D."/>
        </authorList>
    </citation>
    <scope>NUCLEOTIDE SEQUENCE [LARGE SCALE GENOMIC DNA]</scope>
    <source>
        <strain evidence="11">cv. PBC81</strain>
    </source>
</reference>
<feature type="domain" description="BED-type" evidence="9">
    <location>
        <begin position="122"/>
        <end position="177"/>
    </location>
</feature>
<keyword evidence="6" id="KW-0862">Zinc</keyword>
<keyword evidence="2" id="KW-0328">Glycosyltransferase</keyword>
<reference evidence="11" key="2">
    <citation type="journal article" date="2017" name="J. Anim. Genet.">
        <title>Multiple reference genome sequences of hot pepper reveal the massive evolution of plant disease resistance genes by retroduplication.</title>
        <authorList>
            <person name="Kim S."/>
            <person name="Park J."/>
            <person name="Yeom S.-I."/>
            <person name="Kim Y.-M."/>
            <person name="Seo E."/>
            <person name="Kim K.-T."/>
            <person name="Kim M.-S."/>
            <person name="Lee J.M."/>
            <person name="Cheong K."/>
            <person name="Shin H.-S."/>
            <person name="Kim S.-B."/>
            <person name="Han K."/>
            <person name="Lee J."/>
            <person name="Park M."/>
            <person name="Lee H.-A."/>
            <person name="Lee H.-Y."/>
            <person name="Lee Y."/>
            <person name="Oh S."/>
            <person name="Lee J.H."/>
            <person name="Choi E."/>
            <person name="Choi E."/>
            <person name="Lee S.E."/>
            <person name="Jeon J."/>
            <person name="Kim H."/>
            <person name="Choi G."/>
            <person name="Song H."/>
            <person name="Lee J."/>
            <person name="Lee S.-C."/>
            <person name="Kwon J.-K."/>
            <person name="Lee H.-Y."/>
            <person name="Koo N."/>
            <person name="Hong Y."/>
            <person name="Kim R.W."/>
            <person name="Kang W.-H."/>
            <person name="Huh J.H."/>
            <person name="Kang B.-C."/>
            <person name="Yang T.-J."/>
            <person name="Lee Y.-H."/>
            <person name="Bennetzen J.L."/>
            <person name="Choi D."/>
        </authorList>
    </citation>
    <scope>NUCLEOTIDE SEQUENCE [LARGE SCALE GENOMIC DNA]</scope>
    <source>
        <strain evidence="11">cv. PBC81</strain>
    </source>
</reference>
<name>A0A2G2W2X7_CAPBA</name>
<dbReference type="PROSITE" id="PS50808">
    <property type="entry name" value="ZF_BED"/>
    <property type="match status" value="1"/>
</dbReference>
<dbReference type="Pfam" id="PF13561">
    <property type="entry name" value="adh_short_C2"/>
    <property type="match status" value="2"/>
</dbReference>
<dbReference type="Proteomes" id="UP000224567">
    <property type="component" value="Unassembled WGS sequence"/>
</dbReference>
<accession>A0A2G2W2X7</accession>
<dbReference type="EMBL" id="MLFT02000008">
    <property type="protein sequence ID" value="PHT39580.1"/>
    <property type="molecule type" value="Genomic_DNA"/>
</dbReference>
<evidence type="ECO:0000256" key="6">
    <source>
        <dbReference type="ARBA" id="ARBA00022833"/>
    </source>
</evidence>
<dbReference type="GO" id="GO:0003677">
    <property type="term" value="F:DNA binding"/>
    <property type="evidence" value="ECO:0007669"/>
    <property type="project" value="InterPro"/>
</dbReference>
<protein>
    <submittedName>
        <fullName evidence="10">UDP-glycosyltransferase 86A2</fullName>
    </submittedName>
</protein>
<dbReference type="GO" id="GO:0016758">
    <property type="term" value="F:hexosyltransferase activity"/>
    <property type="evidence" value="ECO:0007669"/>
    <property type="project" value="UniProtKB-ARBA"/>
</dbReference>
<evidence type="ECO:0000256" key="2">
    <source>
        <dbReference type="ARBA" id="ARBA00022676"/>
    </source>
</evidence>
<dbReference type="InterPro" id="IPR035595">
    <property type="entry name" value="UDP_glycos_trans_CS"/>
</dbReference>
<dbReference type="PRINTS" id="PR00081">
    <property type="entry name" value="GDHRDH"/>
</dbReference>
<comment type="similarity">
    <text evidence="1">Belongs to the UDP-glycosyltransferase family.</text>
</comment>
<dbReference type="PANTHER" id="PTHR48045:SF39">
    <property type="entry name" value="UDP-GLYCOSYLTRANSFERASE 86A1-LIKE"/>
    <property type="match status" value="1"/>
</dbReference>
<dbReference type="AlphaFoldDB" id="A0A2G2W2X7"/>
<dbReference type="PROSITE" id="PS00375">
    <property type="entry name" value="UDPGT"/>
    <property type="match status" value="1"/>
</dbReference>
<dbReference type="InterPro" id="IPR036236">
    <property type="entry name" value="Znf_C2H2_sf"/>
</dbReference>
<feature type="region of interest" description="Disordered" evidence="8">
    <location>
        <begin position="17"/>
        <end position="53"/>
    </location>
</feature>
<dbReference type="InterPro" id="IPR002213">
    <property type="entry name" value="UDP_glucos_trans"/>
</dbReference>
<evidence type="ECO:0000256" key="8">
    <source>
        <dbReference type="SAM" id="MobiDB-lite"/>
    </source>
</evidence>
<evidence type="ECO:0000256" key="3">
    <source>
        <dbReference type="ARBA" id="ARBA00022679"/>
    </source>
</evidence>
<keyword evidence="4" id="KW-0479">Metal-binding</keyword>
<evidence type="ECO:0000256" key="7">
    <source>
        <dbReference type="PROSITE-ProRule" id="PRU00027"/>
    </source>
</evidence>
<evidence type="ECO:0000256" key="1">
    <source>
        <dbReference type="ARBA" id="ARBA00009995"/>
    </source>
</evidence>
<keyword evidence="5 7" id="KW-0863">Zinc-finger</keyword>
<dbReference type="FunFam" id="3.40.50.2000:FF:000078">
    <property type="entry name" value="Glycosyltransferase"/>
    <property type="match status" value="1"/>
</dbReference>
<dbReference type="SUPFAM" id="SSF53756">
    <property type="entry name" value="UDP-Glycosyltransferase/glycogen phosphorylase"/>
    <property type="match status" value="1"/>
</dbReference>